<dbReference type="EMBL" id="JARKHS020035385">
    <property type="protein sequence ID" value="KAK8757284.1"/>
    <property type="molecule type" value="Genomic_DNA"/>
</dbReference>
<gene>
    <name evidence="1" type="ORF">V5799_000016</name>
</gene>
<comment type="caution">
    <text evidence="1">The sequence shown here is derived from an EMBL/GenBank/DDBJ whole genome shotgun (WGS) entry which is preliminary data.</text>
</comment>
<keyword evidence="2" id="KW-1185">Reference proteome</keyword>
<dbReference type="GO" id="GO:0004222">
    <property type="term" value="F:metalloendopeptidase activity"/>
    <property type="evidence" value="ECO:0007669"/>
    <property type="project" value="InterPro"/>
</dbReference>
<dbReference type="AlphaFoldDB" id="A0AAQ4D494"/>
<dbReference type="PROSITE" id="PS51885">
    <property type="entry name" value="NEPRILYSIN"/>
    <property type="match status" value="1"/>
</dbReference>
<organism evidence="1 2">
    <name type="scientific">Amblyomma americanum</name>
    <name type="common">Lone star tick</name>
    <dbReference type="NCBI Taxonomy" id="6943"/>
    <lineage>
        <taxon>Eukaryota</taxon>
        <taxon>Metazoa</taxon>
        <taxon>Ecdysozoa</taxon>
        <taxon>Arthropoda</taxon>
        <taxon>Chelicerata</taxon>
        <taxon>Arachnida</taxon>
        <taxon>Acari</taxon>
        <taxon>Parasitiformes</taxon>
        <taxon>Ixodida</taxon>
        <taxon>Ixodoidea</taxon>
        <taxon>Ixodidae</taxon>
        <taxon>Amblyomminae</taxon>
        <taxon>Amblyomma</taxon>
    </lineage>
</organism>
<protein>
    <submittedName>
        <fullName evidence="1">Uncharacterized protein</fullName>
    </submittedName>
</protein>
<name>A0AAQ4D494_AMBAM</name>
<dbReference type="SUPFAM" id="SSF55486">
    <property type="entry name" value="Metalloproteases ('zincins'), catalytic domain"/>
    <property type="match status" value="1"/>
</dbReference>
<dbReference type="Gene3D" id="3.40.390.10">
    <property type="entry name" value="Collagenase (Catalytic Domain)"/>
    <property type="match status" value="1"/>
</dbReference>
<dbReference type="GO" id="GO:0006508">
    <property type="term" value="P:proteolysis"/>
    <property type="evidence" value="ECO:0007669"/>
    <property type="project" value="InterPro"/>
</dbReference>
<sequence length="500" mass="55233">METVSQEPHLPPSKHLALHFGRSRRFQEHVKALASLRQSGGLLSHLRLTYKALAIHVNESRLMELASQYDYLDEFFQDYQRAAHHATTSDNASFFLQYTPSVPKARWDGMLRRYLGVSLSQDGDGDKLRGGVVIQDALLFATLFEVHAKHGEFFTDDFVGGLCVQTLAEYGSFDILASLFGSQAIATQRVYDSCFSNSYTFYGHAIDAYFHQPMSHEVVDLRHTATVVHETFAGQRRRRRMLGGTNLAVNNTSSRHRNFDLALSGLDKLNMMTFVGHYERYPNMTDSPVYDWIHHAAFASAGGLVATEEPVAASPNGDIWRAAGRFRNFRLALAHMEEPFYATNVSAAVLMAGSGARLAAALFYDHVETSGDPNDTGGPANVYAENHECLFPGTGTGRSPDLEIQGAVASVAVAWTAFRAASSHSHSAFKSGLRRFGAGGIGSLKEDELFFVFFCYLFCGDADGERMCNVALQHSADFSQTFGCRDASAMNPVKKCRLIR</sequence>
<proteinExistence type="predicted"/>
<reference evidence="1 2" key="1">
    <citation type="journal article" date="2023" name="Arcadia Sci">
        <title>De novo assembly of a long-read Amblyomma americanum tick genome.</title>
        <authorList>
            <person name="Chou S."/>
            <person name="Poskanzer K.E."/>
            <person name="Rollins M."/>
            <person name="Thuy-Boun P.S."/>
        </authorList>
    </citation>
    <scope>NUCLEOTIDE SEQUENCE [LARGE SCALE GENOMIC DNA]</scope>
    <source>
        <strain evidence="1">F_SG_1</strain>
        <tissue evidence="1">Salivary glands</tissue>
    </source>
</reference>
<evidence type="ECO:0000313" key="1">
    <source>
        <dbReference type="EMBL" id="KAK8757284.1"/>
    </source>
</evidence>
<accession>A0AAQ4D494</accession>
<dbReference type="InterPro" id="IPR024079">
    <property type="entry name" value="MetalloPept_cat_dom_sf"/>
</dbReference>
<dbReference type="Proteomes" id="UP001321473">
    <property type="component" value="Unassembled WGS sequence"/>
</dbReference>
<dbReference type="InterPro" id="IPR000718">
    <property type="entry name" value="Peptidase_M13"/>
</dbReference>
<evidence type="ECO:0000313" key="2">
    <source>
        <dbReference type="Proteomes" id="UP001321473"/>
    </source>
</evidence>